<evidence type="ECO:0000313" key="3">
    <source>
        <dbReference type="Proteomes" id="UP000007799"/>
    </source>
</evidence>
<dbReference type="KEGG" id="sre:PTSG_04376"/>
<sequence length="730" mass="78682">MSQQGVSSYSEAVRQLMNVCAHTAKATRLMRKLCQGNLLGLEHATKIQYISRSGEWAEKVYKSLSHKGGQQASHPVVVGILLASEQDYKQALQTLAGPHVSIIAAIKYNAHVITTTKSIKRGESTNAILNNALRAVNCVNAIWYTMTHITEFLWDIARFLPEGDRAREDLLQLRKRISAAVATAEDFSTNSRLLVAQECITKRLVVPSSKQFRGITPDVVTEAGPVIRSEVVFKHKCKTLSKISKHQPLRLSIFGNVVVLTVSKLSSETLAVPPRALSEVTAQILPSLPDNVFRLTLGPKSHVTLRCKMAAHRDVWVNFFNDSAAEDLHTLYEKREAFHQQLARPAHPKLAQRPSMAELSLFNETRKTTAPGAQAWGLEQDLLEEEDSEPQTKTLTELLERGMDSSIAKDVVQPCSLPSSRCASPMMRTTSPSATSSAATDRYTPTFVTGARDTTASPLPIGGRSGTPARMSSATPTPSPMSTSVTTAATSTRATPLATSVSAPATTQSPVPIGVAGVAGGVDSEDPDLARALAESLMTHEQEVTAMNQQEQRDVEKAINLSQWETFESHEPAASATQGSSSSSHVALSHSTSPCNDPWQAPVWMKLNDTASPALAAPAATTAPKDKKTSDPFRTVTSFSAERSDACVAKTEKAPVAMAAPSANTRPVVNATTAEPSSTTAAATKQQVNTTEDETAADSSSHRIARRIIPVKPIRQTSDFLCLSKEEGEH</sequence>
<dbReference type="AlphaFoldDB" id="F2U8D3"/>
<feature type="region of interest" description="Disordered" evidence="1">
    <location>
        <begin position="423"/>
        <end position="442"/>
    </location>
</feature>
<feature type="compositionally biased region" description="Low complexity" evidence="1">
    <location>
        <begin position="467"/>
        <end position="500"/>
    </location>
</feature>
<dbReference type="PROSITE" id="PS50330">
    <property type="entry name" value="UIM"/>
    <property type="match status" value="1"/>
</dbReference>
<dbReference type="OrthoDB" id="10638998at2759"/>
<dbReference type="RefSeq" id="XP_004994464.1">
    <property type="nucleotide sequence ID" value="XM_004994407.1"/>
</dbReference>
<accession>F2U8D3</accession>
<feature type="compositionally biased region" description="Low complexity" evidence="1">
    <location>
        <begin position="580"/>
        <end position="593"/>
    </location>
</feature>
<feature type="compositionally biased region" description="Low complexity" evidence="1">
    <location>
        <begin position="672"/>
        <end position="684"/>
    </location>
</feature>
<gene>
    <name evidence="2" type="ORF">PTSG_04376</name>
</gene>
<proteinExistence type="predicted"/>
<dbReference type="InterPro" id="IPR003903">
    <property type="entry name" value="UIM_dom"/>
</dbReference>
<feature type="region of interest" description="Disordered" evidence="1">
    <location>
        <begin position="568"/>
        <end position="595"/>
    </location>
</feature>
<evidence type="ECO:0000313" key="2">
    <source>
        <dbReference type="EMBL" id="EGD72641.1"/>
    </source>
</evidence>
<dbReference type="EMBL" id="GL832964">
    <property type="protein sequence ID" value="EGD72641.1"/>
    <property type="molecule type" value="Genomic_DNA"/>
</dbReference>
<dbReference type="Proteomes" id="UP000007799">
    <property type="component" value="Unassembled WGS sequence"/>
</dbReference>
<dbReference type="InParanoid" id="F2U8D3"/>
<name>F2U8D3_SALR5</name>
<feature type="region of interest" description="Disordered" evidence="1">
    <location>
        <begin position="672"/>
        <end position="703"/>
    </location>
</feature>
<feature type="region of interest" description="Disordered" evidence="1">
    <location>
        <begin position="449"/>
        <end position="505"/>
    </location>
</feature>
<dbReference type="GeneID" id="16075047"/>
<organism evidence="3">
    <name type="scientific">Salpingoeca rosetta (strain ATCC 50818 / BSB-021)</name>
    <dbReference type="NCBI Taxonomy" id="946362"/>
    <lineage>
        <taxon>Eukaryota</taxon>
        <taxon>Choanoflagellata</taxon>
        <taxon>Craspedida</taxon>
        <taxon>Salpingoecidae</taxon>
        <taxon>Salpingoeca</taxon>
    </lineage>
</organism>
<evidence type="ECO:0000256" key="1">
    <source>
        <dbReference type="SAM" id="MobiDB-lite"/>
    </source>
</evidence>
<reference evidence="2" key="1">
    <citation type="submission" date="2009-08" db="EMBL/GenBank/DDBJ databases">
        <title>Annotation of Salpingoeca rosetta.</title>
        <authorList>
            <consortium name="The Broad Institute Genome Sequencing Platform"/>
            <person name="Russ C."/>
            <person name="Cuomo C."/>
            <person name="Burger G."/>
            <person name="Gray M.W."/>
            <person name="Holland P.W.H."/>
            <person name="King N."/>
            <person name="Lang F.B.F."/>
            <person name="Roger A.J."/>
            <person name="Ruiz-Trillo I."/>
            <person name="Young S.K."/>
            <person name="Zeng Q."/>
            <person name="Gargeya S."/>
            <person name="Alvarado L."/>
            <person name="Berlin A."/>
            <person name="Chapman S.B."/>
            <person name="Chen Z."/>
            <person name="Freedman E."/>
            <person name="Gellesch M."/>
            <person name="Goldberg J."/>
            <person name="Griggs A."/>
            <person name="Gujja S."/>
            <person name="Heilman E."/>
            <person name="Heiman D."/>
            <person name="Howarth C."/>
            <person name="Mehta T."/>
            <person name="Neiman D."/>
            <person name="Pearson M."/>
            <person name="Roberts A."/>
            <person name="Saif S."/>
            <person name="Shea T."/>
            <person name="Shenoy N."/>
            <person name="Sisk P."/>
            <person name="Stolte C."/>
            <person name="Sykes S."/>
            <person name="White J."/>
            <person name="Yandava C."/>
            <person name="Haas B."/>
            <person name="Nusbaum C."/>
            <person name="Birren B."/>
        </authorList>
    </citation>
    <scope>NUCLEOTIDE SEQUENCE [LARGE SCALE GENOMIC DNA]</scope>
    <source>
        <strain evidence="2">ATCC 50818</strain>
    </source>
</reference>
<keyword evidence="3" id="KW-1185">Reference proteome</keyword>
<feature type="compositionally biased region" description="Low complexity" evidence="1">
    <location>
        <begin position="429"/>
        <end position="440"/>
    </location>
</feature>
<protein>
    <submittedName>
        <fullName evidence="2">Uncharacterized protein</fullName>
    </submittedName>
</protein>